<dbReference type="AlphaFoldDB" id="A0ABD1X1P6"/>
<accession>A0ABD1X1P6</accession>
<name>A0ABD1X1P6_9LAMI</name>
<sequence length="127" mass="14763">MNITNLHFLHRSKNITTSLFGHHHSIFSVASPSPDLDLLQLPTTKKVTTTTSDNLCHRCCPNLNVFQPHKQNHHKNPIKSTTEYQQIKFETEGIFTWQFRWVPWQKLGGNSTINDLVHQMFKEVDIV</sequence>
<gene>
    <name evidence="1" type="ORF">Fot_00631</name>
</gene>
<comment type="caution">
    <text evidence="1">The sequence shown here is derived from an EMBL/GenBank/DDBJ whole genome shotgun (WGS) entry which is preliminary data.</text>
</comment>
<organism evidence="1 2">
    <name type="scientific">Forsythia ovata</name>
    <dbReference type="NCBI Taxonomy" id="205694"/>
    <lineage>
        <taxon>Eukaryota</taxon>
        <taxon>Viridiplantae</taxon>
        <taxon>Streptophyta</taxon>
        <taxon>Embryophyta</taxon>
        <taxon>Tracheophyta</taxon>
        <taxon>Spermatophyta</taxon>
        <taxon>Magnoliopsida</taxon>
        <taxon>eudicotyledons</taxon>
        <taxon>Gunneridae</taxon>
        <taxon>Pentapetalae</taxon>
        <taxon>asterids</taxon>
        <taxon>lamiids</taxon>
        <taxon>Lamiales</taxon>
        <taxon>Oleaceae</taxon>
        <taxon>Forsythieae</taxon>
        <taxon>Forsythia</taxon>
    </lineage>
</organism>
<reference evidence="2" key="1">
    <citation type="submission" date="2024-07" db="EMBL/GenBank/DDBJ databases">
        <title>Two chromosome-level genome assemblies of Korean endemic species Abeliophyllum distichum and Forsythia ovata (Oleaceae).</title>
        <authorList>
            <person name="Jang H."/>
        </authorList>
    </citation>
    <scope>NUCLEOTIDE SEQUENCE [LARGE SCALE GENOMIC DNA]</scope>
</reference>
<keyword evidence="2" id="KW-1185">Reference proteome</keyword>
<protein>
    <submittedName>
        <fullName evidence="1">Uncharacterized protein</fullName>
    </submittedName>
</protein>
<dbReference type="EMBL" id="JBFOLJ010000001">
    <property type="protein sequence ID" value="KAL2555892.1"/>
    <property type="molecule type" value="Genomic_DNA"/>
</dbReference>
<evidence type="ECO:0000313" key="2">
    <source>
        <dbReference type="Proteomes" id="UP001604277"/>
    </source>
</evidence>
<evidence type="ECO:0000313" key="1">
    <source>
        <dbReference type="EMBL" id="KAL2555892.1"/>
    </source>
</evidence>
<dbReference type="Proteomes" id="UP001604277">
    <property type="component" value="Unassembled WGS sequence"/>
</dbReference>
<proteinExistence type="predicted"/>